<proteinExistence type="inferred from homology"/>
<comment type="cofactor">
    <cofactor evidence="11 12">
        <name>FMNH2</name>
        <dbReference type="ChEBI" id="CHEBI:57618"/>
    </cofactor>
    <text evidence="11 12">Reduced FMN (FMNH(2)).</text>
</comment>
<evidence type="ECO:0000256" key="12">
    <source>
        <dbReference type="RuleBase" id="RU000605"/>
    </source>
</evidence>
<evidence type="ECO:0000313" key="14">
    <source>
        <dbReference type="Proteomes" id="UP000467201"/>
    </source>
</evidence>
<dbReference type="PROSITE" id="PS00788">
    <property type="entry name" value="CHORISMATE_SYNTHASE_2"/>
    <property type="match status" value="1"/>
</dbReference>
<name>A0A7I7VQE4_9MYCO</name>
<dbReference type="HAMAP" id="MF_00300">
    <property type="entry name" value="Chorismate_synth"/>
    <property type="match status" value="1"/>
</dbReference>
<sequence>MGPVLRWTTAGESHGRALVAVLEGMVAGVSVTTEDIGAQLKRRRLGYGRGARMKFEQDEITMLGGVRHGVTLGGPIAIQIGNTEWPKWEMVMAADPVDPAELVETARNAPLTRPRPGHADYAGMLKYGFDDARPVLERASARETAARVAAGTVARAFLRQVLGVEVVSHVISIGASTPYVGPPPAPADLAAIDDSPVRAFDEAAEKSMIAEIEAAKRDGDTLGGVVEVVVSGLPVGLGSFTSGDDRLDSQLAAAVMGIQAIKGVEIGDGFETARRRGSVAHDEIHPGPDGIERWTNRAGGLEGGMTNGQPLRVRAAMKPISTVPRALATVDMSTGEEAVAIHQRSDVCAVPAAGVVVETMVALVVARAALRKFGGDSLTETRTNVESYLRAVAARQPATAQPAQASG</sequence>
<feature type="binding site" evidence="11">
    <location>
        <begin position="138"/>
        <end position="140"/>
    </location>
    <ligand>
        <name>FMN</name>
        <dbReference type="ChEBI" id="CHEBI:58210"/>
    </ligand>
</feature>
<dbReference type="GO" id="GO:0004107">
    <property type="term" value="F:chorismate synthase activity"/>
    <property type="evidence" value="ECO:0007669"/>
    <property type="project" value="UniProtKB-UniRule"/>
</dbReference>
<keyword evidence="6 11" id="KW-0288">FMN</keyword>
<evidence type="ECO:0000256" key="7">
    <source>
        <dbReference type="ARBA" id="ARBA00022827"/>
    </source>
</evidence>
<feature type="binding site" evidence="11">
    <location>
        <position position="49"/>
    </location>
    <ligand>
        <name>NADP(+)</name>
        <dbReference type="ChEBI" id="CHEBI:58349"/>
    </ligand>
</feature>
<comment type="catalytic activity">
    <reaction evidence="11 12">
        <text>5-O-(1-carboxyvinyl)-3-phosphoshikimate = chorismate + phosphate</text>
        <dbReference type="Rhea" id="RHEA:21020"/>
        <dbReference type="ChEBI" id="CHEBI:29748"/>
        <dbReference type="ChEBI" id="CHEBI:43474"/>
        <dbReference type="ChEBI" id="CHEBI:57701"/>
        <dbReference type="EC" id="4.2.3.5"/>
    </reaction>
</comment>
<keyword evidence="7 11" id="KW-0274">FAD</keyword>
<dbReference type="GO" id="GO:0009073">
    <property type="term" value="P:aromatic amino acid family biosynthetic process"/>
    <property type="evidence" value="ECO:0007669"/>
    <property type="project" value="UniProtKB-KW"/>
</dbReference>
<keyword evidence="5 11" id="KW-0285">Flavoprotein</keyword>
<keyword evidence="9 11" id="KW-0057">Aromatic amino acid biosynthesis</keyword>
<feature type="binding site" evidence="11">
    <location>
        <position position="303"/>
    </location>
    <ligand>
        <name>FMN</name>
        <dbReference type="ChEBI" id="CHEBI:58210"/>
    </ligand>
</feature>
<protein>
    <recommendedName>
        <fullName evidence="3 11">Chorismate synthase</fullName>
        <shortName evidence="11">CS</shortName>
        <ecNumber evidence="3 11">4.2.3.5</ecNumber>
    </recommendedName>
    <alternativeName>
        <fullName evidence="11">5-enolpyruvylshikimate-3-phosphate phospholyase</fullName>
    </alternativeName>
</protein>
<evidence type="ECO:0000256" key="5">
    <source>
        <dbReference type="ARBA" id="ARBA00022630"/>
    </source>
</evidence>
<evidence type="ECO:0000256" key="10">
    <source>
        <dbReference type="ARBA" id="ARBA00023239"/>
    </source>
</evidence>
<feature type="binding site" evidence="11">
    <location>
        <begin position="318"/>
        <end position="322"/>
    </location>
    <ligand>
        <name>FMN</name>
        <dbReference type="ChEBI" id="CHEBI:58210"/>
    </ligand>
</feature>
<comment type="pathway">
    <text evidence="1 11 12">Metabolic intermediate biosynthesis; chorismate biosynthesis; chorismate from D-erythrose 4-phosphate and phosphoenolpyruvate: step 7/7.</text>
</comment>
<dbReference type="InterPro" id="IPR000453">
    <property type="entry name" value="Chorismate_synth"/>
</dbReference>
<evidence type="ECO:0000256" key="11">
    <source>
        <dbReference type="HAMAP-Rule" id="MF_00300"/>
    </source>
</evidence>
<accession>A0A7I7VQE4</accession>
<evidence type="ECO:0000256" key="6">
    <source>
        <dbReference type="ARBA" id="ARBA00022643"/>
    </source>
</evidence>
<dbReference type="GO" id="GO:0009423">
    <property type="term" value="P:chorismate biosynthetic process"/>
    <property type="evidence" value="ECO:0007669"/>
    <property type="project" value="UniProtKB-UniRule"/>
</dbReference>
<dbReference type="Gene3D" id="3.60.150.10">
    <property type="entry name" value="Chorismate synthase AroC"/>
    <property type="match status" value="1"/>
</dbReference>
<evidence type="ECO:0000256" key="1">
    <source>
        <dbReference type="ARBA" id="ARBA00005044"/>
    </source>
</evidence>
<reference evidence="13 14" key="1">
    <citation type="journal article" date="2019" name="Emerg. Microbes Infect.">
        <title>Comprehensive subspecies identification of 175 nontuberculous mycobacteria species based on 7547 genomic profiles.</title>
        <authorList>
            <person name="Matsumoto Y."/>
            <person name="Kinjo T."/>
            <person name="Motooka D."/>
            <person name="Nabeya D."/>
            <person name="Jung N."/>
            <person name="Uechi K."/>
            <person name="Horii T."/>
            <person name="Iida T."/>
            <person name="Fujita J."/>
            <person name="Nakamura S."/>
        </authorList>
    </citation>
    <scope>NUCLEOTIDE SEQUENCE [LARGE SCALE GENOMIC DNA]</scope>
    <source>
        <strain evidence="13 14">JCM 12405</strain>
    </source>
</reference>
<comment type="function">
    <text evidence="11">Catalyzes the anti-1,4-elimination of the C-3 phosphate and the C-6 proR hydrogen from 5-enolpyruvylshikimate-3-phosphate (EPSP) to yield chorismate, which is the branch point compound that serves as the starting substrate for the three terminal pathways of aromatic amino acid biosynthesis. This reaction introduces a second double bond into the aromatic ring system.</text>
</comment>
<feature type="binding site" evidence="11">
    <location>
        <position position="344"/>
    </location>
    <ligand>
        <name>FMN</name>
        <dbReference type="ChEBI" id="CHEBI:58210"/>
    </ligand>
</feature>
<dbReference type="InterPro" id="IPR035904">
    <property type="entry name" value="Chorismate_synth_AroC_sf"/>
</dbReference>
<dbReference type="EC" id="4.2.3.5" evidence="3 11"/>
<dbReference type="PANTHER" id="PTHR21085">
    <property type="entry name" value="CHORISMATE SYNTHASE"/>
    <property type="match status" value="1"/>
</dbReference>
<dbReference type="PROSITE" id="PS00787">
    <property type="entry name" value="CHORISMATE_SYNTHASE_1"/>
    <property type="match status" value="1"/>
</dbReference>
<keyword evidence="4 11" id="KW-0028">Amino-acid biosynthesis</keyword>
<gene>
    <name evidence="11 13" type="primary">aroC</name>
    <name evidence="13" type="ORF">MDOR_16380</name>
</gene>
<dbReference type="Proteomes" id="UP000467201">
    <property type="component" value="Chromosome"/>
</dbReference>
<evidence type="ECO:0000313" key="13">
    <source>
        <dbReference type="EMBL" id="BBZ07469.1"/>
    </source>
</evidence>
<dbReference type="PIRSF" id="PIRSF001456">
    <property type="entry name" value="Chorismate_synth"/>
    <property type="match status" value="1"/>
</dbReference>
<dbReference type="AlphaFoldDB" id="A0A7I7VQE4"/>
<dbReference type="CDD" id="cd07304">
    <property type="entry name" value="Chorismate_synthase"/>
    <property type="match status" value="1"/>
</dbReference>
<dbReference type="GO" id="GO:0008652">
    <property type="term" value="P:amino acid biosynthetic process"/>
    <property type="evidence" value="ECO:0007669"/>
    <property type="project" value="UniProtKB-KW"/>
</dbReference>
<evidence type="ECO:0000256" key="2">
    <source>
        <dbReference type="ARBA" id="ARBA00008014"/>
    </source>
</evidence>
<dbReference type="NCBIfam" id="NF003793">
    <property type="entry name" value="PRK05382.1"/>
    <property type="match status" value="1"/>
</dbReference>
<dbReference type="InterPro" id="IPR020541">
    <property type="entry name" value="Chorismate_synthase_CS"/>
</dbReference>
<dbReference type="FunFam" id="3.60.150.10:FF:000002">
    <property type="entry name" value="Chorismate synthase"/>
    <property type="match status" value="1"/>
</dbReference>
<dbReference type="PANTHER" id="PTHR21085:SF0">
    <property type="entry name" value="CHORISMATE SYNTHASE"/>
    <property type="match status" value="1"/>
</dbReference>
<dbReference type="UniPathway" id="UPA00053">
    <property type="reaction ID" value="UER00090"/>
</dbReference>
<evidence type="ECO:0000256" key="8">
    <source>
        <dbReference type="ARBA" id="ARBA00022857"/>
    </source>
</evidence>
<keyword evidence="8 11" id="KW-0521">NADP</keyword>
<dbReference type="GO" id="GO:0005829">
    <property type="term" value="C:cytosol"/>
    <property type="evidence" value="ECO:0007669"/>
    <property type="project" value="TreeGrafter"/>
</dbReference>
<dbReference type="PROSITE" id="PS00789">
    <property type="entry name" value="CHORISMATE_SYNTHASE_3"/>
    <property type="match status" value="1"/>
</dbReference>
<dbReference type="EMBL" id="AP022605">
    <property type="protein sequence ID" value="BBZ07469.1"/>
    <property type="molecule type" value="Genomic_DNA"/>
</dbReference>
<evidence type="ECO:0000256" key="4">
    <source>
        <dbReference type="ARBA" id="ARBA00022605"/>
    </source>
</evidence>
<feature type="binding site" evidence="11">
    <location>
        <position position="43"/>
    </location>
    <ligand>
        <name>NADP(+)</name>
        <dbReference type="ChEBI" id="CHEBI:58349"/>
    </ligand>
</feature>
<evidence type="ECO:0000256" key="9">
    <source>
        <dbReference type="ARBA" id="ARBA00023141"/>
    </source>
</evidence>
<dbReference type="Pfam" id="PF01264">
    <property type="entry name" value="Chorismate_synt"/>
    <property type="match status" value="1"/>
</dbReference>
<dbReference type="NCBIfam" id="TIGR00033">
    <property type="entry name" value="aroC"/>
    <property type="match status" value="1"/>
</dbReference>
<dbReference type="SUPFAM" id="SSF103263">
    <property type="entry name" value="Chorismate synthase, AroC"/>
    <property type="match status" value="1"/>
</dbReference>
<dbReference type="GO" id="GO:0010181">
    <property type="term" value="F:FMN binding"/>
    <property type="evidence" value="ECO:0007669"/>
    <property type="project" value="TreeGrafter"/>
</dbReference>
<comment type="similarity">
    <text evidence="2 11 12">Belongs to the chorismate synthase family.</text>
</comment>
<dbReference type="KEGG" id="mdr:MDOR_16380"/>
<keyword evidence="10 11" id="KW-0456">Lyase</keyword>
<organism evidence="13 14">
    <name type="scientific">Mycolicibacterium doricum</name>
    <dbReference type="NCBI Taxonomy" id="126673"/>
    <lineage>
        <taxon>Bacteria</taxon>
        <taxon>Bacillati</taxon>
        <taxon>Actinomycetota</taxon>
        <taxon>Actinomycetes</taxon>
        <taxon>Mycobacteriales</taxon>
        <taxon>Mycobacteriaceae</taxon>
        <taxon>Mycolicibacterium</taxon>
    </lineage>
</organism>
<evidence type="ECO:0000256" key="3">
    <source>
        <dbReference type="ARBA" id="ARBA00013036"/>
    </source>
</evidence>
<feature type="binding site" evidence="11">
    <location>
        <begin position="259"/>
        <end position="260"/>
    </location>
    <ligand>
        <name>FMN</name>
        <dbReference type="ChEBI" id="CHEBI:58210"/>
    </ligand>
</feature>
<comment type="subunit">
    <text evidence="11">Homotetramer.</text>
</comment>